<dbReference type="GO" id="GO:0016579">
    <property type="term" value="P:protein deubiquitination"/>
    <property type="evidence" value="ECO:0007669"/>
    <property type="project" value="InterPro"/>
</dbReference>
<feature type="domain" description="USP" evidence="2">
    <location>
        <begin position="53"/>
        <end position="318"/>
    </location>
</feature>
<dbReference type="GO" id="GO:0004843">
    <property type="term" value="F:cysteine-type deubiquitinase activity"/>
    <property type="evidence" value="ECO:0007669"/>
    <property type="project" value="InterPro"/>
</dbReference>
<comment type="caution">
    <text evidence="3">The sequence shown here is derived from an EMBL/GenBank/DDBJ whole genome shotgun (WGS) entry which is preliminary data.</text>
</comment>
<keyword evidence="1" id="KW-1133">Transmembrane helix</keyword>
<keyword evidence="4" id="KW-1185">Reference proteome</keyword>
<dbReference type="PROSITE" id="PS50235">
    <property type="entry name" value="USP_3"/>
    <property type="match status" value="1"/>
</dbReference>
<keyword evidence="3" id="KW-0378">Hydrolase</keyword>
<dbReference type="VEuPathDB" id="MicrosporidiaDB:TUBRATIS_24540"/>
<feature type="transmembrane region" description="Helical" evidence="1">
    <location>
        <begin position="12"/>
        <end position="31"/>
    </location>
</feature>
<accession>A0A437AJ61</accession>
<dbReference type="Proteomes" id="UP000282876">
    <property type="component" value="Unassembled WGS sequence"/>
</dbReference>
<proteinExistence type="predicted"/>
<reference evidence="3 4" key="1">
    <citation type="submission" date="2018-10" db="EMBL/GenBank/DDBJ databases">
        <title>Draft genome sequence of the microsporidian Tubulinosema ratisbonensis.</title>
        <authorList>
            <person name="Polonais V."/>
            <person name="Peyretaillade E."/>
            <person name="Niehus S."/>
            <person name="Wawrzyniak I."/>
            <person name="Franchet A."/>
            <person name="Gaspin C."/>
            <person name="Reichstadt M."/>
            <person name="Belser C."/>
            <person name="Labadie K."/>
            <person name="Delbac F."/>
            <person name="Ferrandon D."/>
        </authorList>
    </citation>
    <scope>NUCLEOTIDE SEQUENCE [LARGE SCALE GENOMIC DNA]</scope>
    <source>
        <strain evidence="3 4">Franzen</strain>
    </source>
</reference>
<organism evidence="3 4">
    <name type="scientific">Tubulinosema ratisbonensis</name>
    <dbReference type="NCBI Taxonomy" id="291195"/>
    <lineage>
        <taxon>Eukaryota</taxon>
        <taxon>Fungi</taxon>
        <taxon>Fungi incertae sedis</taxon>
        <taxon>Microsporidia</taxon>
        <taxon>Tubulinosematoidea</taxon>
        <taxon>Tubulinosematidae</taxon>
        <taxon>Tubulinosema</taxon>
    </lineage>
</organism>
<evidence type="ECO:0000313" key="3">
    <source>
        <dbReference type="EMBL" id="RVD91106.1"/>
    </source>
</evidence>
<dbReference type="InterPro" id="IPR001394">
    <property type="entry name" value="Peptidase_C19_UCH"/>
</dbReference>
<evidence type="ECO:0000259" key="2">
    <source>
        <dbReference type="PROSITE" id="PS50235"/>
    </source>
</evidence>
<evidence type="ECO:0000313" key="4">
    <source>
        <dbReference type="Proteomes" id="UP000282876"/>
    </source>
</evidence>
<keyword evidence="1" id="KW-0472">Membrane</keyword>
<dbReference type="AlphaFoldDB" id="A0A437AJ61"/>
<sequence length="320" mass="36952">MRNKNGLLESILKIILIIALIVLITAGIVYIKRESAGNNNGKSHLSFTGKFPHYSFGMGNYCFAAAALGLLKKHVYVFDALNYTTKEDIIYILRNLHSKKKSFHDFYPYFDKIIKELKNSKIVSGQQNDSGEFLVSLFENIIKKLISDHNAGEFNLLEHPFVKAFCFVTKDDVRQEIEIIPTLSSIGKEGVNWNEGFSQVDIDSRLYFRDKEITQIPEVIFFCPVFQLETEQLGLINNSFMIQKTNHQLNLKYTENGTDKQITYDLIGASIHQGLSDKSGHYIYYVKEEKNWKMYSDNDEVPMILRCKYPSIFMYKKVDL</sequence>
<dbReference type="SUPFAM" id="SSF54001">
    <property type="entry name" value="Cysteine proteinases"/>
    <property type="match status" value="1"/>
</dbReference>
<dbReference type="OrthoDB" id="2198508at2759"/>
<evidence type="ECO:0000256" key="1">
    <source>
        <dbReference type="SAM" id="Phobius"/>
    </source>
</evidence>
<dbReference type="Gene3D" id="3.90.70.10">
    <property type="entry name" value="Cysteine proteinases"/>
    <property type="match status" value="1"/>
</dbReference>
<name>A0A437AJ61_9MICR</name>
<protein>
    <submittedName>
        <fullName evidence="3">Ubiquitin carboxyl-terminal hydrolase 26</fullName>
    </submittedName>
</protein>
<dbReference type="Pfam" id="PF00443">
    <property type="entry name" value="UCH"/>
    <property type="match status" value="1"/>
</dbReference>
<dbReference type="InterPro" id="IPR028889">
    <property type="entry name" value="USP"/>
</dbReference>
<dbReference type="InterPro" id="IPR038765">
    <property type="entry name" value="Papain-like_cys_pep_sf"/>
</dbReference>
<keyword evidence="1" id="KW-0812">Transmembrane</keyword>
<gene>
    <name evidence="3" type="ORF">TUBRATIS_24540</name>
</gene>
<dbReference type="EMBL" id="RCSS01000645">
    <property type="protein sequence ID" value="RVD91106.1"/>
    <property type="molecule type" value="Genomic_DNA"/>
</dbReference>